<evidence type="ECO:0000256" key="10">
    <source>
        <dbReference type="SAM" id="SignalP"/>
    </source>
</evidence>
<dbReference type="SUPFAM" id="SSF103506">
    <property type="entry name" value="Mitochondrial carrier"/>
    <property type="match status" value="1"/>
</dbReference>
<accession>A0A0N4UH43</accession>
<evidence type="ECO:0000313" key="11">
    <source>
        <dbReference type="EMBL" id="VDN51485.1"/>
    </source>
</evidence>
<feature type="signal peptide" evidence="10">
    <location>
        <begin position="1"/>
        <end position="27"/>
    </location>
</feature>
<keyword evidence="6" id="KW-1133">Transmembrane helix</keyword>
<dbReference type="STRING" id="318479.A0A0N4UH43"/>
<proteinExistence type="inferred from homology"/>
<evidence type="ECO:0000256" key="8">
    <source>
        <dbReference type="PROSITE-ProRule" id="PRU00282"/>
    </source>
</evidence>
<evidence type="ECO:0000256" key="4">
    <source>
        <dbReference type="ARBA" id="ARBA00022692"/>
    </source>
</evidence>
<dbReference type="WBParaSite" id="DME_0000684401-mRNA-1">
    <property type="protein sequence ID" value="DME_0000684401-mRNA-1"/>
    <property type="gene ID" value="DME_0000684401"/>
</dbReference>
<dbReference type="OrthoDB" id="756301at2759"/>
<dbReference type="Proteomes" id="UP000038040">
    <property type="component" value="Unplaced"/>
</dbReference>
<keyword evidence="13" id="KW-1185">Reference proteome</keyword>
<keyword evidence="3 9" id="KW-0813">Transport</keyword>
<feature type="chain" id="PRO_5041042286" evidence="10">
    <location>
        <begin position="28"/>
        <end position="123"/>
    </location>
</feature>
<evidence type="ECO:0000256" key="9">
    <source>
        <dbReference type="RuleBase" id="RU000488"/>
    </source>
</evidence>
<evidence type="ECO:0000256" key="2">
    <source>
        <dbReference type="ARBA" id="ARBA00006375"/>
    </source>
</evidence>
<evidence type="ECO:0000256" key="3">
    <source>
        <dbReference type="ARBA" id="ARBA00022448"/>
    </source>
</evidence>
<protein>
    <submittedName>
        <fullName evidence="14">ADP/ATP translocase</fullName>
    </submittedName>
</protein>
<reference evidence="11 13" key="2">
    <citation type="submission" date="2018-11" db="EMBL/GenBank/DDBJ databases">
        <authorList>
            <consortium name="Pathogen Informatics"/>
        </authorList>
    </citation>
    <scope>NUCLEOTIDE SEQUENCE [LARGE SCALE GENOMIC DNA]</scope>
</reference>
<evidence type="ECO:0000313" key="13">
    <source>
        <dbReference type="Proteomes" id="UP000274756"/>
    </source>
</evidence>
<keyword evidence="7 8" id="KW-0472">Membrane</keyword>
<evidence type="ECO:0000313" key="12">
    <source>
        <dbReference type="Proteomes" id="UP000038040"/>
    </source>
</evidence>
<dbReference type="InterPro" id="IPR050391">
    <property type="entry name" value="Mito_Metabolite_Transporter"/>
</dbReference>
<dbReference type="InterPro" id="IPR023395">
    <property type="entry name" value="MCP_dom_sf"/>
</dbReference>
<evidence type="ECO:0000256" key="7">
    <source>
        <dbReference type="ARBA" id="ARBA00023136"/>
    </source>
</evidence>
<feature type="repeat" description="Solcar" evidence="8">
    <location>
        <begin position="15"/>
        <end position="110"/>
    </location>
</feature>
<evidence type="ECO:0000313" key="14">
    <source>
        <dbReference type="WBParaSite" id="DME_0000684401-mRNA-1"/>
    </source>
</evidence>
<evidence type="ECO:0000256" key="6">
    <source>
        <dbReference type="ARBA" id="ARBA00022989"/>
    </source>
</evidence>
<dbReference type="AlphaFoldDB" id="A0A0N4UH43"/>
<keyword evidence="10" id="KW-0732">Signal</keyword>
<sequence>MHFRDEIGDNSLTLHSILLKYLLSCSAALVAETATYPLDIVKTRLQVMALTDTDQITSKSKSARGMFRVAYNIIRQESLTSLWRGVTPAIYRHYVYTGIRMGCYEIIRDKLFDKEKDVIFPAC</sequence>
<name>A0A0N4UH43_DRAME</name>
<comment type="subcellular location">
    <subcellularLocation>
        <location evidence="1">Membrane</location>
        <topology evidence="1">Multi-pass membrane protein</topology>
    </subcellularLocation>
</comment>
<comment type="similarity">
    <text evidence="2 9">Belongs to the mitochondrial carrier (TC 2.A.29) family.</text>
</comment>
<evidence type="ECO:0000256" key="5">
    <source>
        <dbReference type="ARBA" id="ARBA00022737"/>
    </source>
</evidence>
<dbReference type="EMBL" id="UYYG01000022">
    <property type="protein sequence ID" value="VDN51485.1"/>
    <property type="molecule type" value="Genomic_DNA"/>
</dbReference>
<dbReference type="PANTHER" id="PTHR45618">
    <property type="entry name" value="MITOCHONDRIAL DICARBOXYLATE CARRIER-RELATED"/>
    <property type="match status" value="1"/>
</dbReference>
<dbReference type="Pfam" id="PF00153">
    <property type="entry name" value="Mito_carr"/>
    <property type="match status" value="1"/>
</dbReference>
<keyword evidence="4 8" id="KW-0812">Transmembrane</keyword>
<evidence type="ECO:0000256" key="1">
    <source>
        <dbReference type="ARBA" id="ARBA00004141"/>
    </source>
</evidence>
<gene>
    <name evidence="11" type="ORF">DME_LOCUS1458</name>
</gene>
<dbReference type="Proteomes" id="UP000274756">
    <property type="component" value="Unassembled WGS sequence"/>
</dbReference>
<dbReference type="PROSITE" id="PS50920">
    <property type="entry name" value="SOLCAR"/>
    <property type="match status" value="1"/>
</dbReference>
<keyword evidence="5" id="KW-0677">Repeat</keyword>
<dbReference type="InterPro" id="IPR018108">
    <property type="entry name" value="MCP_transmembrane"/>
</dbReference>
<reference evidence="14" key="1">
    <citation type="submission" date="2017-02" db="UniProtKB">
        <authorList>
            <consortium name="WormBaseParasite"/>
        </authorList>
    </citation>
    <scope>IDENTIFICATION</scope>
</reference>
<dbReference type="Gene3D" id="1.50.40.10">
    <property type="entry name" value="Mitochondrial carrier domain"/>
    <property type="match status" value="1"/>
</dbReference>
<dbReference type="GO" id="GO:0016020">
    <property type="term" value="C:membrane"/>
    <property type="evidence" value="ECO:0007669"/>
    <property type="project" value="UniProtKB-SubCell"/>
</dbReference>
<organism evidence="12 14">
    <name type="scientific">Dracunculus medinensis</name>
    <name type="common">Guinea worm</name>
    <dbReference type="NCBI Taxonomy" id="318479"/>
    <lineage>
        <taxon>Eukaryota</taxon>
        <taxon>Metazoa</taxon>
        <taxon>Ecdysozoa</taxon>
        <taxon>Nematoda</taxon>
        <taxon>Chromadorea</taxon>
        <taxon>Rhabditida</taxon>
        <taxon>Spirurina</taxon>
        <taxon>Dracunculoidea</taxon>
        <taxon>Dracunculidae</taxon>
        <taxon>Dracunculus</taxon>
    </lineage>
</organism>